<reference evidence="1 2" key="2">
    <citation type="submission" date="2016-06" db="EMBL/GenBank/DDBJ databases">
        <title>Pedobacter psychrophilus sp. nov., isolated from Antarctic fragmentary rock.</title>
        <authorList>
            <person name="Svec P."/>
        </authorList>
    </citation>
    <scope>NUCLEOTIDE SEQUENCE [LARGE SCALE GENOMIC DNA]</scope>
    <source>
        <strain evidence="1 2">CCM 8644</strain>
    </source>
</reference>
<sequence length="222" mass="24758">MKKSILYIILSFALLGCGKNVNTIGEQAYLYGILTAENQYLTLEAQASPIKNRIVYISSSPSDSVNYIYRVSTDSVGQYHFKGLRNDKDYLIFFRDTIKGNFYSIYQTLKPSENPQMLKATIATKDATGAIFKVADSLGFPVNDAEIYLFRSKVLAEAKTSKGSVYQLKSDANGEALKTGMSLGEWFTYVTFKIDTSNHLQAIQNLVVNKGQPTNITVVLRK</sequence>
<evidence type="ECO:0000313" key="2">
    <source>
        <dbReference type="Proteomes" id="UP000078459"/>
    </source>
</evidence>
<accession>A0A179DLL4</accession>
<comment type="caution">
    <text evidence="1">The sequence shown here is derived from an EMBL/GenBank/DDBJ whole genome shotgun (WGS) entry which is preliminary data.</text>
</comment>
<organism evidence="1 2">
    <name type="scientific">Pedobacter psychrophilus</name>
    <dbReference type="NCBI Taxonomy" id="1826909"/>
    <lineage>
        <taxon>Bacteria</taxon>
        <taxon>Pseudomonadati</taxon>
        <taxon>Bacteroidota</taxon>
        <taxon>Sphingobacteriia</taxon>
        <taxon>Sphingobacteriales</taxon>
        <taxon>Sphingobacteriaceae</taxon>
        <taxon>Pedobacter</taxon>
    </lineage>
</organism>
<dbReference type="OrthoDB" id="669007at2"/>
<protein>
    <submittedName>
        <fullName evidence="1">Uncharacterized protein</fullName>
    </submittedName>
</protein>
<evidence type="ECO:0000313" key="1">
    <source>
        <dbReference type="EMBL" id="OAQ41774.1"/>
    </source>
</evidence>
<reference evidence="1 2" key="1">
    <citation type="submission" date="2016-04" db="EMBL/GenBank/DDBJ databases">
        <authorList>
            <person name="Evans L.H."/>
            <person name="Alamgir A."/>
            <person name="Owens N."/>
            <person name="Weber N.D."/>
            <person name="Virtaneva K."/>
            <person name="Barbian K."/>
            <person name="Babar A."/>
            <person name="Rosenke K."/>
        </authorList>
    </citation>
    <scope>NUCLEOTIDE SEQUENCE [LARGE SCALE GENOMIC DNA]</scope>
    <source>
        <strain evidence="1 2">CCM 8644</strain>
    </source>
</reference>
<dbReference type="Proteomes" id="UP000078459">
    <property type="component" value="Unassembled WGS sequence"/>
</dbReference>
<name>A0A179DLL4_9SPHI</name>
<gene>
    <name evidence="1" type="ORF">A5893_01265</name>
</gene>
<keyword evidence="2" id="KW-1185">Reference proteome</keyword>
<dbReference type="PROSITE" id="PS51257">
    <property type="entry name" value="PROKAR_LIPOPROTEIN"/>
    <property type="match status" value="1"/>
</dbReference>
<proteinExistence type="predicted"/>
<dbReference type="RefSeq" id="WP_068820806.1">
    <property type="nucleotide sequence ID" value="NZ_LWHJ01000011.1"/>
</dbReference>
<dbReference type="EMBL" id="LWHJ01000011">
    <property type="protein sequence ID" value="OAQ41774.1"/>
    <property type="molecule type" value="Genomic_DNA"/>
</dbReference>
<dbReference type="AlphaFoldDB" id="A0A179DLL4"/>